<dbReference type="InterPro" id="IPR036691">
    <property type="entry name" value="Endo/exonu/phosph_ase_sf"/>
</dbReference>
<feature type="signal peptide" evidence="1">
    <location>
        <begin position="1"/>
        <end position="16"/>
    </location>
</feature>
<evidence type="ECO:0000313" key="2">
    <source>
        <dbReference type="Proteomes" id="UP000046392"/>
    </source>
</evidence>
<name>A0A0N5C3V9_STREA</name>
<sequence length="314" mass="36515">MFSIILILLLSNAAKAPPLSSARTGNSRREVMPSRLRNIKSEAKVNMENNLVCVKMMTYNGRLIAKQGLLDRTIEEMKRLSTDILVITETKLRKNIHEEDTNSIVIMKKGHDTGFIIGSKLKNQVKNIYFSNERIGLNDTLAKLRKDKIVIMGDMNATFSKYDSCENILDKFCIDNETNENGEYILNLCQEYSLSLHQSFLRMRKSRKFTWTKAVSTEYIVQNKVIRKQLDYVITAQKIRKHIKTIYAISQWTFDPCCSDHRALIMEWYIPNSEQQNPKKWKKEKIKIFDEEKAKSLLLNFVDNLVHALNNNLN</sequence>
<dbReference type="SUPFAM" id="SSF56219">
    <property type="entry name" value="DNase I-like"/>
    <property type="match status" value="1"/>
</dbReference>
<dbReference type="WBParaSite" id="SPAL_0001264400.1">
    <property type="protein sequence ID" value="SPAL_0001264400.1"/>
    <property type="gene ID" value="SPAL_0001264400"/>
</dbReference>
<keyword evidence="2" id="KW-1185">Reference proteome</keyword>
<feature type="chain" id="PRO_5005895313" evidence="1">
    <location>
        <begin position="17"/>
        <end position="314"/>
    </location>
</feature>
<protein>
    <submittedName>
        <fullName evidence="3">Endo/exonuclease/phosphatase domain-containing protein</fullName>
    </submittedName>
</protein>
<organism evidence="2 3">
    <name type="scientific">Strongyloides papillosus</name>
    <name type="common">Intestinal threadworm</name>
    <dbReference type="NCBI Taxonomy" id="174720"/>
    <lineage>
        <taxon>Eukaryota</taxon>
        <taxon>Metazoa</taxon>
        <taxon>Ecdysozoa</taxon>
        <taxon>Nematoda</taxon>
        <taxon>Chromadorea</taxon>
        <taxon>Rhabditida</taxon>
        <taxon>Tylenchina</taxon>
        <taxon>Panagrolaimomorpha</taxon>
        <taxon>Strongyloidoidea</taxon>
        <taxon>Strongyloididae</taxon>
        <taxon>Strongyloides</taxon>
    </lineage>
</organism>
<proteinExistence type="predicted"/>
<dbReference type="Proteomes" id="UP000046392">
    <property type="component" value="Unplaced"/>
</dbReference>
<accession>A0A0N5C3V9</accession>
<keyword evidence="1" id="KW-0732">Signal</keyword>
<evidence type="ECO:0000313" key="3">
    <source>
        <dbReference type="WBParaSite" id="SPAL_0001264400.1"/>
    </source>
</evidence>
<reference evidence="3" key="1">
    <citation type="submission" date="2017-02" db="UniProtKB">
        <authorList>
            <consortium name="WormBaseParasite"/>
        </authorList>
    </citation>
    <scope>IDENTIFICATION</scope>
</reference>
<dbReference type="Gene3D" id="3.60.10.10">
    <property type="entry name" value="Endonuclease/exonuclease/phosphatase"/>
    <property type="match status" value="1"/>
</dbReference>
<evidence type="ECO:0000256" key="1">
    <source>
        <dbReference type="SAM" id="SignalP"/>
    </source>
</evidence>
<dbReference type="AlphaFoldDB" id="A0A0N5C3V9"/>